<evidence type="ECO:0000256" key="2">
    <source>
        <dbReference type="ARBA" id="ARBA00007635"/>
    </source>
</evidence>
<reference evidence="8 9" key="1">
    <citation type="journal article" date="2021" name="Sci. Rep.">
        <title>Genome sequencing of the multicellular alga Astrephomene provides insights into convergent evolution of germ-soma differentiation.</title>
        <authorList>
            <person name="Yamashita S."/>
            <person name="Yamamoto K."/>
            <person name="Matsuzaki R."/>
            <person name="Suzuki S."/>
            <person name="Yamaguchi H."/>
            <person name="Hirooka S."/>
            <person name="Minakuchi Y."/>
            <person name="Miyagishima S."/>
            <person name="Kawachi M."/>
            <person name="Toyoda A."/>
            <person name="Nozaki H."/>
        </authorList>
    </citation>
    <scope>NUCLEOTIDE SEQUENCE [LARGE SCALE GENOMIC DNA]</scope>
    <source>
        <strain evidence="8 9">NIES-4017</strain>
    </source>
</reference>
<dbReference type="PANTHER" id="PTHR22911">
    <property type="entry name" value="ACYL-MALONYL CONDENSING ENZYME-RELATED"/>
    <property type="match status" value="1"/>
</dbReference>
<feature type="non-terminal residue" evidence="8">
    <location>
        <position position="267"/>
    </location>
</feature>
<feature type="transmembrane region" description="Helical" evidence="6">
    <location>
        <begin position="28"/>
        <end position="51"/>
    </location>
</feature>
<evidence type="ECO:0000259" key="7">
    <source>
        <dbReference type="Pfam" id="PF00892"/>
    </source>
</evidence>
<evidence type="ECO:0000256" key="6">
    <source>
        <dbReference type="SAM" id="Phobius"/>
    </source>
</evidence>
<dbReference type="PANTHER" id="PTHR22911:SF6">
    <property type="entry name" value="SOLUTE CARRIER FAMILY 35 MEMBER G1"/>
    <property type="match status" value="1"/>
</dbReference>
<feature type="transmembrane region" description="Helical" evidence="6">
    <location>
        <begin position="91"/>
        <end position="115"/>
    </location>
</feature>
<evidence type="ECO:0000256" key="3">
    <source>
        <dbReference type="ARBA" id="ARBA00022692"/>
    </source>
</evidence>
<evidence type="ECO:0000313" key="8">
    <source>
        <dbReference type="EMBL" id="GFR47023.1"/>
    </source>
</evidence>
<comment type="similarity">
    <text evidence="2">Belongs to the drug/metabolite transporter (DMT) superfamily. Plant drug/metabolite exporter (P-DME) (TC 2.A.7.4) family.</text>
</comment>
<evidence type="ECO:0000256" key="4">
    <source>
        <dbReference type="ARBA" id="ARBA00022989"/>
    </source>
</evidence>
<evidence type="ECO:0000256" key="5">
    <source>
        <dbReference type="ARBA" id="ARBA00023136"/>
    </source>
</evidence>
<evidence type="ECO:0000256" key="1">
    <source>
        <dbReference type="ARBA" id="ARBA00004141"/>
    </source>
</evidence>
<feature type="domain" description="EamA" evidence="7">
    <location>
        <begin position="32"/>
        <end position="158"/>
    </location>
</feature>
<accession>A0AAD3DSD6</accession>
<keyword evidence="5 6" id="KW-0472">Membrane</keyword>
<dbReference type="SUPFAM" id="SSF103481">
    <property type="entry name" value="Multidrug resistance efflux transporter EmrE"/>
    <property type="match status" value="1"/>
</dbReference>
<sequence>MAYDVTESGPKQQGSTTPKNAAARLVNAYWASGVALIATAAFLFSCTSLAVKLLGDEVPTFQVVLVPGVICFIANSVLVQLYGLSVRSKSWRIAGLTLLRGLLGATSIICFYLAIDLLPLQDAVTLFFCSPVIAALLEPLLVPEPPGGVRAQGGWAGAAATAATVIGVVLVAQPESLFHGGLPTLPAPATAASAYPAFPAPSPSFPSPHGGAAGVGAGWGVAAAAAAAARAAAAAPQQAGVPGFLAGLAPAVGRGGEGRWAEIGLSG</sequence>
<comment type="caution">
    <text evidence="8">The sequence shown here is derived from an EMBL/GenBank/DDBJ whole genome shotgun (WGS) entry which is preliminary data.</text>
</comment>
<organism evidence="8 9">
    <name type="scientific">Astrephomene gubernaculifera</name>
    <dbReference type="NCBI Taxonomy" id="47775"/>
    <lineage>
        <taxon>Eukaryota</taxon>
        <taxon>Viridiplantae</taxon>
        <taxon>Chlorophyta</taxon>
        <taxon>core chlorophytes</taxon>
        <taxon>Chlorophyceae</taxon>
        <taxon>CS clade</taxon>
        <taxon>Chlamydomonadales</taxon>
        <taxon>Astrephomenaceae</taxon>
        <taxon>Astrephomene</taxon>
    </lineage>
</organism>
<dbReference type="InterPro" id="IPR000620">
    <property type="entry name" value="EamA_dom"/>
</dbReference>
<keyword evidence="9" id="KW-1185">Reference proteome</keyword>
<dbReference type="Proteomes" id="UP001054857">
    <property type="component" value="Unassembled WGS sequence"/>
</dbReference>
<dbReference type="InterPro" id="IPR037185">
    <property type="entry name" value="EmrE-like"/>
</dbReference>
<keyword evidence="3 6" id="KW-0812">Transmembrane</keyword>
<evidence type="ECO:0000313" key="9">
    <source>
        <dbReference type="Proteomes" id="UP001054857"/>
    </source>
</evidence>
<gene>
    <name evidence="8" type="ORF">Agub_g8708</name>
</gene>
<dbReference type="GO" id="GO:0016020">
    <property type="term" value="C:membrane"/>
    <property type="evidence" value="ECO:0007669"/>
    <property type="project" value="UniProtKB-SubCell"/>
</dbReference>
<dbReference type="Pfam" id="PF00892">
    <property type="entry name" value="EamA"/>
    <property type="match status" value="1"/>
</dbReference>
<protein>
    <recommendedName>
        <fullName evidence="7">EamA domain-containing protein</fullName>
    </recommendedName>
</protein>
<comment type="subcellular location">
    <subcellularLocation>
        <location evidence="1">Membrane</location>
        <topology evidence="1">Multi-pass membrane protein</topology>
    </subcellularLocation>
</comment>
<name>A0AAD3DSD6_9CHLO</name>
<dbReference type="EMBL" id="BMAR01000016">
    <property type="protein sequence ID" value="GFR47023.1"/>
    <property type="molecule type" value="Genomic_DNA"/>
</dbReference>
<feature type="transmembrane region" description="Helical" evidence="6">
    <location>
        <begin position="63"/>
        <end position="85"/>
    </location>
</feature>
<keyword evidence="4 6" id="KW-1133">Transmembrane helix</keyword>
<dbReference type="AlphaFoldDB" id="A0AAD3DSD6"/>
<proteinExistence type="inferred from homology"/>